<proteinExistence type="predicted"/>
<protein>
    <submittedName>
        <fullName evidence="2">Uncharacterized protein</fullName>
    </submittedName>
</protein>
<evidence type="ECO:0000313" key="3">
    <source>
        <dbReference type="Proteomes" id="UP000785679"/>
    </source>
</evidence>
<feature type="region of interest" description="Disordered" evidence="1">
    <location>
        <begin position="1"/>
        <end position="33"/>
    </location>
</feature>
<name>A0A8J8P3Y0_HALGN</name>
<keyword evidence="3" id="KW-1185">Reference proteome</keyword>
<evidence type="ECO:0000313" key="2">
    <source>
        <dbReference type="EMBL" id="TNV85166.1"/>
    </source>
</evidence>
<accession>A0A8J8P3Y0</accession>
<dbReference type="EMBL" id="RRYP01002072">
    <property type="protein sequence ID" value="TNV85166.1"/>
    <property type="molecule type" value="Genomic_DNA"/>
</dbReference>
<reference evidence="2" key="1">
    <citation type="submission" date="2019-06" db="EMBL/GenBank/DDBJ databases">
        <authorList>
            <person name="Zheng W."/>
        </authorList>
    </citation>
    <scope>NUCLEOTIDE SEQUENCE</scope>
    <source>
        <strain evidence="2">QDHG01</strain>
    </source>
</reference>
<feature type="region of interest" description="Disordered" evidence="1">
    <location>
        <begin position="166"/>
        <end position="192"/>
    </location>
</feature>
<organism evidence="2 3">
    <name type="scientific">Halteria grandinella</name>
    <dbReference type="NCBI Taxonomy" id="5974"/>
    <lineage>
        <taxon>Eukaryota</taxon>
        <taxon>Sar</taxon>
        <taxon>Alveolata</taxon>
        <taxon>Ciliophora</taxon>
        <taxon>Intramacronucleata</taxon>
        <taxon>Spirotrichea</taxon>
        <taxon>Stichotrichia</taxon>
        <taxon>Sporadotrichida</taxon>
        <taxon>Halteriidae</taxon>
        <taxon>Halteria</taxon>
    </lineage>
</organism>
<feature type="compositionally biased region" description="Polar residues" evidence="1">
    <location>
        <begin position="11"/>
        <end position="33"/>
    </location>
</feature>
<sequence>MMGLRKKAATALNSMNVSRETSPVNAPTSQTPTGGFFVRVHPMSAQQSPRAQSAAKEPVKQSFVDRTGISVGDYIKITTGKGLSPFGLDYYTIPTTDQFFPRPKTSKIVNNKNVAFLDKVVKDREWIPAPNKYPIGFDWKNPPELLKKGHFSKMARVTETERILKNPRNKEWPGPASYKPQPSEFDPPKKLNQNKGPEKMCAFISEAQYRGIQTPSPGHFRVSYRSLDPKERAVKIYKALNKGGEERSGKIVKDKTKPSPGDYNVEAAFSKTQTMNIKFKIATGKLSCFIDDYRKAKSHLPGIGAYDVSGKSYDRVVRSPTTIKTLRH</sequence>
<dbReference type="Proteomes" id="UP000785679">
    <property type="component" value="Unassembled WGS sequence"/>
</dbReference>
<dbReference type="AlphaFoldDB" id="A0A8J8P3Y0"/>
<evidence type="ECO:0000256" key="1">
    <source>
        <dbReference type="SAM" id="MobiDB-lite"/>
    </source>
</evidence>
<gene>
    <name evidence="2" type="ORF">FGO68_gene13231</name>
</gene>
<comment type="caution">
    <text evidence="2">The sequence shown here is derived from an EMBL/GenBank/DDBJ whole genome shotgun (WGS) entry which is preliminary data.</text>
</comment>